<feature type="region of interest" description="Disordered" evidence="1">
    <location>
        <begin position="30"/>
        <end position="58"/>
    </location>
</feature>
<comment type="caution">
    <text evidence="3">The sequence shown here is derived from an EMBL/GenBank/DDBJ whole genome shotgun (WGS) entry which is preliminary data.</text>
</comment>
<evidence type="ECO:0000256" key="1">
    <source>
        <dbReference type="SAM" id="MobiDB-lite"/>
    </source>
</evidence>
<dbReference type="Proteomes" id="UP000007115">
    <property type="component" value="Unassembled WGS sequence"/>
</dbReference>
<organism evidence="3 4">
    <name type="scientific">Hypocrea virens (strain Gv29-8 / FGSC 10586)</name>
    <name type="common">Gliocladium virens</name>
    <name type="synonym">Trichoderma virens</name>
    <dbReference type="NCBI Taxonomy" id="413071"/>
    <lineage>
        <taxon>Eukaryota</taxon>
        <taxon>Fungi</taxon>
        <taxon>Dikarya</taxon>
        <taxon>Ascomycota</taxon>
        <taxon>Pezizomycotina</taxon>
        <taxon>Sordariomycetes</taxon>
        <taxon>Hypocreomycetidae</taxon>
        <taxon>Hypocreales</taxon>
        <taxon>Hypocreaceae</taxon>
        <taxon>Trichoderma</taxon>
    </lineage>
</organism>
<name>G9MP34_HYPVG</name>
<keyword evidence="2" id="KW-0812">Transmembrane</keyword>
<sequence length="123" mass="14608">MTPTNRETRSGFPIEFTEIWESSKLAMNKVEMHSSSRSMPSPLPSKHELPPPPHETPLPHTCTSTHVTFSNYPDPRNSSCSTHRNDFNIYIFKDFFFFLSFSFFFFLSFFFSPFFFSFFWLFQ</sequence>
<protein>
    <submittedName>
        <fullName evidence="3">Uncharacterized protein</fullName>
    </submittedName>
</protein>
<dbReference type="AlphaFoldDB" id="G9MP34"/>
<keyword evidence="2" id="KW-1133">Transmembrane helix</keyword>
<dbReference type="EMBL" id="ABDF02000005">
    <property type="protein sequence ID" value="EHK23635.1"/>
    <property type="molecule type" value="Genomic_DNA"/>
</dbReference>
<reference evidence="3 4" key="1">
    <citation type="journal article" date="2011" name="Genome Biol.">
        <title>Comparative genome sequence analysis underscores mycoparasitism as the ancestral life style of Trichoderma.</title>
        <authorList>
            <person name="Kubicek C.P."/>
            <person name="Herrera-Estrella A."/>
            <person name="Seidl-Seiboth V."/>
            <person name="Martinez D.A."/>
            <person name="Druzhinina I.S."/>
            <person name="Thon M."/>
            <person name="Zeilinger S."/>
            <person name="Casas-Flores S."/>
            <person name="Horwitz B.A."/>
            <person name="Mukherjee P.K."/>
            <person name="Mukherjee M."/>
            <person name="Kredics L."/>
            <person name="Alcaraz L.D."/>
            <person name="Aerts A."/>
            <person name="Antal Z."/>
            <person name="Atanasova L."/>
            <person name="Cervantes-Badillo M.G."/>
            <person name="Challacombe J."/>
            <person name="Chertkov O."/>
            <person name="McCluskey K."/>
            <person name="Coulpier F."/>
            <person name="Deshpande N."/>
            <person name="von Doehren H."/>
            <person name="Ebbole D.J."/>
            <person name="Esquivel-Naranjo E.U."/>
            <person name="Fekete E."/>
            <person name="Flipphi M."/>
            <person name="Glaser F."/>
            <person name="Gomez-Rodriguez E.Y."/>
            <person name="Gruber S."/>
            <person name="Han C."/>
            <person name="Henrissat B."/>
            <person name="Hermosa R."/>
            <person name="Hernandez-Onate M."/>
            <person name="Karaffa L."/>
            <person name="Kosti I."/>
            <person name="Le Crom S."/>
            <person name="Lindquist E."/>
            <person name="Lucas S."/>
            <person name="Luebeck M."/>
            <person name="Luebeck P.S."/>
            <person name="Margeot A."/>
            <person name="Metz B."/>
            <person name="Misra M."/>
            <person name="Nevalainen H."/>
            <person name="Omann M."/>
            <person name="Packer N."/>
            <person name="Perrone G."/>
            <person name="Uresti-Rivera E.E."/>
            <person name="Salamov A."/>
            <person name="Schmoll M."/>
            <person name="Seiboth B."/>
            <person name="Shapiro H."/>
            <person name="Sukno S."/>
            <person name="Tamayo-Ramos J.A."/>
            <person name="Tisch D."/>
            <person name="Wiest A."/>
            <person name="Wilkinson H.H."/>
            <person name="Zhang M."/>
            <person name="Coutinho P.M."/>
            <person name="Kenerley C.M."/>
            <person name="Monte E."/>
            <person name="Baker S.E."/>
            <person name="Grigoriev I.V."/>
        </authorList>
    </citation>
    <scope>NUCLEOTIDE SEQUENCE [LARGE SCALE GENOMIC DNA]</scope>
    <source>
        <strain evidence="4">Gv29-8 / FGSC 10586</strain>
    </source>
</reference>
<dbReference type="VEuPathDB" id="FungiDB:TRIVIDRAFT_215849"/>
<dbReference type="HOGENOM" id="CLU_2015584_0_0_1"/>
<dbReference type="GeneID" id="25791011"/>
<keyword evidence="2" id="KW-0472">Membrane</keyword>
<evidence type="ECO:0000256" key="2">
    <source>
        <dbReference type="SAM" id="Phobius"/>
    </source>
</evidence>
<dbReference type="RefSeq" id="XP_013957847.1">
    <property type="nucleotide sequence ID" value="XM_014102372.1"/>
</dbReference>
<dbReference type="InParanoid" id="G9MP34"/>
<feature type="transmembrane region" description="Helical" evidence="2">
    <location>
        <begin position="95"/>
        <end position="122"/>
    </location>
</feature>
<keyword evidence="4" id="KW-1185">Reference proteome</keyword>
<proteinExistence type="predicted"/>
<accession>G9MP34</accession>
<gene>
    <name evidence="3" type="ORF">TRIVIDRAFT_215849</name>
</gene>
<evidence type="ECO:0000313" key="3">
    <source>
        <dbReference type="EMBL" id="EHK23635.1"/>
    </source>
</evidence>
<evidence type="ECO:0000313" key="4">
    <source>
        <dbReference type="Proteomes" id="UP000007115"/>
    </source>
</evidence>